<dbReference type="Proteomes" id="UP000316304">
    <property type="component" value="Unassembled WGS sequence"/>
</dbReference>
<evidence type="ECO:0000256" key="4">
    <source>
        <dbReference type="ARBA" id="ARBA00022475"/>
    </source>
</evidence>
<dbReference type="PROSITE" id="PS50894">
    <property type="entry name" value="HPT"/>
    <property type="match status" value="1"/>
</dbReference>
<dbReference type="SMART" id="SM00388">
    <property type="entry name" value="HisKA"/>
    <property type="match status" value="1"/>
</dbReference>
<evidence type="ECO:0000256" key="1">
    <source>
        <dbReference type="ARBA" id="ARBA00000085"/>
    </source>
</evidence>
<keyword evidence="10" id="KW-0067">ATP-binding</keyword>
<dbReference type="FunFam" id="3.30.565.10:FF:000010">
    <property type="entry name" value="Sensor histidine kinase RcsC"/>
    <property type="match status" value="1"/>
</dbReference>
<dbReference type="Pfam" id="PF00512">
    <property type="entry name" value="HisKA"/>
    <property type="match status" value="1"/>
</dbReference>
<feature type="region of interest" description="Disordered" evidence="18">
    <location>
        <begin position="797"/>
        <end position="851"/>
    </location>
</feature>
<comment type="caution">
    <text evidence="23">The sequence shown here is derived from an EMBL/GenBank/DDBJ whole genome shotgun (WGS) entry which is preliminary data.</text>
</comment>
<evidence type="ECO:0000256" key="14">
    <source>
        <dbReference type="ARBA" id="ARBA00064003"/>
    </source>
</evidence>
<dbReference type="PANTHER" id="PTHR45339">
    <property type="entry name" value="HYBRID SIGNAL TRANSDUCTION HISTIDINE KINASE J"/>
    <property type="match status" value="1"/>
</dbReference>
<keyword evidence="5 17" id="KW-0597">Phosphoprotein</keyword>
<dbReference type="InterPro" id="IPR036097">
    <property type="entry name" value="HisK_dim/P_sf"/>
</dbReference>
<dbReference type="Gene3D" id="3.40.50.2300">
    <property type="match status" value="2"/>
</dbReference>
<dbReference type="GO" id="GO:0000155">
    <property type="term" value="F:phosphorelay sensor kinase activity"/>
    <property type="evidence" value="ECO:0007669"/>
    <property type="project" value="InterPro"/>
</dbReference>
<dbReference type="CDD" id="cd00082">
    <property type="entry name" value="HisKA"/>
    <property type="match status" value="1"/>
</dbReference>
<organism evidence="23 24">
    <name type="scientific">Novipirellula galeiformis</name>
    <dbReference type="NCBI Taxonomy" id="2528004"/>
    <lineage>
        <taxon>Bacteria</taxon>
        <taxon>Pseudomonadati</taxon>
        <taxon>Planctomycetota</taxon>
        <taxon>Planctomycetia</taxon>
        <taxon>Pirellulales</taxon>
        <taxon>Pirellulaceae</taxon>
        <taxon>Novipirellula</taxon>
    </lineage>
</organism>
<evidence type="ECO:0000256" key="13">
    <source>
        <dbReference type="ARBA" id="ARBA00023136"/>
    </source>
</evidence>
<feature type="transmembrane region" description="Helical" evidence="19">
    <location>
        <begin position="34"/>
        <end position="50"/>
    </location>
</feature>
<feature type="compositionally biased region" description="Pro residues" evidence="18">
    <location>
        <begin position="824"/>
        <end position="845"/>
    </location>
</feature>
<evidence type="ECO:0000256" key="8">
    <source>
        <dbReference type="ARBA" id="ARBA00022741"/>
    </source>
</evidence>
<dbReference type="SUPFAM" id="SSF52172">
    <property type="entry name" value="CheY-like"/>
    <property type="match status" value="2"/>
</dbReference>
<feature type="modified residue" description="4-aspartylphosphate" evidence="17">
    <location>
        <position position="588"/>
    </location>
</feature>
<dbReference type="SMART" id="SM00448">
    <property type="entry name" value="REC"/>
    <property type="match status" value="2"/>
</dbReference>
<proteinExistence type="predicted"/>
<evidence type="ECO:0000313" key="24">
    <source>
        <dbReference type="Proteomes" id="UP000316304"/>
    </source>
</evidence>
<evidence type="ECO:0000256" key="3">
    <source>
        <dbReference type="ARBA" id="ARBA00012438"/>
    </source>
</evidence>
<accession>A0A5C6C135</accession>
<dbReference type="GO" id="GO:0005886">
    <property type="term" value="C:plasma membrane"/>
    <property type="evidence" value="ECO:0007669"/>
    <property type="project" value="UniProtKB-SubCell"/>
</dbReference>
<dbReference type="InterPro" id="IPR036641">
    <property type="entry name" value="HPT_dom_sf"/>
</dbReference>
<dbReference type="CDD" id="cd17546">
    <property type="entry name" value="REC_hyHK_CKI1_RcsC-like"/>
    <property type="match status" value="1"/>
</dbReference>
<dbReference type="InterPro" id="IPR008207">
    <property type="entry name" value="Sig_transdc_His_kin_Hpt_dom"/>
</dbReference>
<evidence type="ECO:0000259" key="20">
    <source>
        <dbReference type="PROSITE" id="PS50109"/>
    </source>
</evidence>
<keyword evidence="7 19" id="KW-0812">Transmembrane</keyword>
<feature type="domain" description="HPt" evidence="22">
    <location>
        <begin position="864"/>
        <end position="957"/>
    </location>
</feature>
<evidence type="ECO:0000256" key="9">
    <source>
        <dbReference type="ARBA" id="ARBA00022777"/>
    </source>
</evidence>
<comment type="subunit">
    <text evidence="14">At low DSF concentrations, interacts with RpfF.</text>
</comment>
<dbReference type="InterPro" id="IPR001789">
    <property type="entry name" value="Sig_transdc_resp-reg_receiver"/>
</dbReference>
<dbReference type="PROSITE" id="PS50109">
    <property type="entry name" value="HIS_KIN"/>
    <property type="match status" value="1"/>
</dbReference>
<evidence type="ECO:0000256" key="2">
    <source>
        <dbReference type="ARBA" id="ARBA00004651"/>
    </source>
</evidence>
<feature type="domain" description="Response regulatory" evidence="21">
    <location>
        <begin position="681"/>
        <end position="799"/>
    </location>
</feature>
<keyword evidence="12" id="KW-0902">Two-component regulatory system</keyword>
<keyword evidence="11 19" id="KW-1133">Transmembrane helix</keyword>
<dbReference type="InterPro" id="IPR005467">
    <property type="entry name" value="His_kinase_dom"/>
</dbReference>
<evidence type="ECO:0000259" key="22">
    <source>
        <dbReference type="PROSITE" id="PS50894"/>
    </source>
</evidence>
<feature type="domain" description="Histidine kinase" evidence="20">
    <location>
        <begin position="294"/>
        <end position="515"/>
    </location>
</feature>
<dbReference type="SUPFAM" id="SSF47226">
    <property type="entry name" value="Histidine-containing phosphotransfer domain, HPT domain"/>
    <property type="match status" value="1"/>
</dbReference>
<dbReference type="Gene3D" id="1.10.287.130">
    <property type="match status" value="1"/>
</dbReference>
<evidence type="ECO:0000256" key="17">
    <source>
        <dbReference type="PROSITE-ProRule" id="PRU00169"/>
    </source>
</evidence>
<evidence type="ECO:0000256" key="19">
    <source>
        <dbReference type="SAM" id="Phobius"/>
    </source>
</evidence>
<dbReference type="EC" id="2.7.13.3" evidence="3"/>
<feature type="modified residue" description="Phosphohistidine" evidence="16">
    <location>
        <position position="903"/>
    </location>
</feature>
<dbReference type="SUPFAM" id="SSF47384">
    <property type="entry name" value="Homodimeric domain of signal transducing histidine kinase"/>
    <property type="match status" value="1"/>
</dbReference>
<gene>
    <name evidence="23" type="primary">barA_9</name>
    <name evidence="23" type="ORF">Pla52o_53910</name>
</gene>
<dbReference type="CDD" id="cd00088">
    <property type="entry name" value="HPT"/>
    <property type="match status" value="1"/>
</dbReference>
<dbReference type="PANTHER" id="PTHR45339:SF1">
    <property type="entry name" value="HYBRID SIGNAL TRANSDUCTION HISTIDINE KINASE J"/>
    <property type="match status" value="1"/>
</dbReference>
<feature type="domain" description="Response regulatory" evidence="21">
    <location>
        <begin position="534"/>
        <end position="655"/>
    </location>
</feature>
<keyword evidence="8" id="KW-0547">Nucleotide-binding</keyword>
<comment type="catalytic activity">
    <reaction evidence="1">
        <text>ATP + protein L-histidine = ADP + protein N-phospho-L-histidine.</text>
        <dbReference type="EC" id="2.7.13.3"/>
    </reaction>
</comment>
<evidence type="ECO:0000256" key="12">
    <source>
        <dbReference type="ARBA" id="ARBA00023012"/>
    </source>
</evidence>
<protein>
    <recommendedName>
        <fullName evidence="15">Sensory/regulatory protein RpfC</fullName>
        <ecNumber evidence="3">2.7.13.3</ecNumber>
    </recommendedName>
</protein>
<reference evidence="23 24" key="1">
    <citation type="submission" date="2019-02" db="EMBL/GenBank/DDBJ databases">
        <title>Deep-cultivation of Planctomycetes and their phenomic and genomic characterization uncovers novel biology.</title>
        <authorList>
            <person name="Wiegand S."/>
            <person name="Jogler M."/>
            <person name="Boedeker C."/>
            <person name="Pinto D."/>
            <person name="Vollmers J."/>
            <person name="Rivas-Marin E."/>
            <person name="Kohn T."/>
            <person name="Peeters S.H."/>
            <person name="Heuer A."/>
            <person name="Rast P."/>
            <person name="Oberbeckmann S."/>
            <person name="Bunk B."/>
            <person name="Jeske O."/>
            <person name="Meyerdierks A."/>
            <person name="Storesund J.E."/>
            <person name="Kallscheuer N."/>
            <person name="Luecker S."/>
            <person name="Lage O.M."/>
            <person name="Pohl T."/>
            <person name="Merkel B.J."/>
            <person name="Hornburger P."/>
            <person name="Mueller R.-W."/>
            <person name="Bruemmer F."/>
            <person name="Labrenz M."/>
            <person name="Spormann A.M."/>
            <person name="Op Den Camp H."/>
            <person name="Overmann J."/>
            <person name="Amann R."/>
            <person name="Jetten M.S.M."/>
            <person name="Mascher T."/>
            <person name="Medema M.H."/>
            <person name="Devos D.P."/>
            <person name="Kaster A.-K."/>
            <person name="Ovreas L."/>
            <person name="Rohde M."/>
            <person name="Galperin M.Y."/>
            <person name="Jogler C."/>
        </authorList>
    </citation>
    <scope>NUCLEOTIDE SEQUENCE [LARGE SCALE GENOMIC DNA]</scope>
    <source>
        <strain evidence="23 24">Pla52o</strain>
    </source>
</reference>
<dbReference type="Gene3D" id="3.30.565.10">
    <property type="entry name" value="Histidine kinase-like ATPase, C-terminal domain"/>
    <property type="match status" value="1"/>
</dbReference>
<evidence type="ECO:0000259" key="21">
    <source>
        <dbReference type="PROSITE" id="PS50110"/>
    </source>
</evidence>
<feature type="transmembrane region" description="Helical" evidence="19">
    <location>
        <begin position="241"/>
        <end position="262"/>
    </location>
</feature>
<dbReference type="GO" id="GO:0005524">
    <property type="term" value="F:ATP binding"/>
    <property type="evidence" value="ECO:0007669"/>
    <property type="project" value="UniProtKB-KW"/>
</dbReference>
<feature type="transmembrane region" description="Helical" evidence="19">
    <location>
        <begin position="145"/>
        <end position="168"/>
    </location>
</feature>
<evidence type="ECO:0000256" key="11">
    <source>
        <dbReference type="ARBA" id="ARBA00022989"/>
    </source>
</evidence>
<feature type="transmembrane region" description="Helical" evidence="19">
    <location>
        <begin position="115"/>
        <end position="133"/>
    </location>
</feature>
<dbReference type="PROSITE" id="PS50110">
    <property type="entry name" value="RESPONSE_REGULATORY"/>
    <property type="match status" value="2"/>
</dbReference>
<dbReference type="InterPro" id="IPR003661">
    <property type="entry name" value="HisK_dim/P_dom"/>
</dbReference>
<sequence length="963" mass="104711">MAVITISLLVLIGWTLDLEPLKTVLPGKVAMNPGGTAIGFLLCGTALWLSQRPGGLKASISVSQRWAIALATLAALLALGRILGYNQDFDWGPDRWLFPTKLDAYEIPNRMAPNTALNLLLCGLAIVFTNLLGRWRHHVTEGLTLSAAFVSLLAIVGYAYSSVSLIGIKAYIPMALNTAVSFAILCIGILCVRPTEGLMSIVTARGAGGLMARRMLPAAIFTPAVIGWLCWWSQAQGWFDQLMGLSLFVLTNIVVFGALIWWNAASLNRTDAALQEARIESESANRAKSEFLANMSHEIRTPMNGIIGMAELLSDTKLGQEQQEFLGLIRQSADSLLRLLNDILDFSKIEADRLELEQIEFDLRDCVGEAMKLFLLKSEEKGIELAARIDPAIPFRLVGDPGRLRQIIVNFVGNSLKFTEAGEVVVNVSGEDVTTETASLHVTVRDTGIGIPYEKQKKVFDAFSQVDSSTTRRFGGTGLGLTISRRLIEMMGGQVWLQSTPGVGTTFHFLVQFDIAADQTPRRPAELSRLAGTRVLVVDDNPTNRRILKEMLAHWKLDAELASDGEQALQKFRAADRAGEPFRLILLDYHMPTQDGIQFAEKLSRLHAKSPIKIVMLSSSASGMEPKRLQQAGIVRFMTKPVMASELLSVVLDVMGVTEPDSTNAAPQSSTATQRPVFQCKVLLAEDGVVNQRVATGFLKKWGHEVVIANNGREAVEAARREAFDLILMDIQMPEMNGIEATAAIRKREAKDGRHTIIVAMTANAMKGDRERCLAAGMDDYISKPFDSLELQRVLARSTPEDSCSKSSSAIDTPPTSRSTPTASPSPPSPSPPSPAPPSPAPPSPADDGSQLDWAWTLKQTSDSEEMARELANVYLAESQQLLGKIQAALDSGDADALSRAAHTLKSAAGYFGAPTVVQSAQQLEDQGHSTDQHDIEPVHAQLVEAAERLAEELKLKLNDLPA</sequence>
<dbReference type="InterPro" id="IPR003594">
    <property type="entry name" value="HATPase_dom"/>
</dbReference>
<dbReference type="Gene3D" id="1.20.120.160">
    <property type="entry name" value="HPT domain"/>
    <property type="match status" value="1"/>
</dbReference>
<feature type="modified residue" description="4-aspartylphosphate" evidence="17">
    <location>
        <position position="730"/>
    </location>
</feature>
<dbReference type="SMART" id="SM00387">
    <property type="entry name" value="HATPase_c"/>
    <property type="match status" value="1"/>
</dbReference>
<feature type="transmembrane region" description="Helical" evidence="19">
    <location>
        <begin position="62"/>
        <end position="83"/>
    </location>
</feature>
<keyword evidence="13 19" id="KW-0472">Membrane</keyword>
<dbReference type="InterPro" id="IPR011006">
    <property type="entry name" value="CheY-like_superfamily"/>
</dbReference>
<dbReference type="SMART" id="SM00073">
    <property type="entry name" value="HPT"/>
    <property type="match status" value="1"/>
</dbReference>
<dbReference type="InterPro" id="IPR004358">
    <property type="entry name" value="Sig_transdc_His_kin-like_C"/>
</dbReference>
<dbReference type="EMBL" id="SJPT01000014">
    <property type="protein sequence ID" value="TWU17216.1"/>
    <property type="molecule type" value="Genomic_DNA"/>
</dbReference>
<evidence type="ECO:0000256" key="7">
    <source>
        <dbReference type="ARBA" id="ARBA00022692"/>
    </source>
</evidence>
<evidence type="ECO:0000256" key="6">
    <source>
        <dbReference type="ARBA" id="ARBA00022679"/>
    </source>
</evidence>
<keyword evidence="6 23" id="KW-0808">Transferase</keyword>
<dbReference type="CDD" id="cd00156">
    <property type="entry name" value="REC"/>
    <property type="match status" value="1"/>
</dbReference>
<feature type="transmembrane region" description="Helical" evidence="19">
    <location>
        <begin position="174"/>
        <end position="194"/>
    </location>
</feature>
<keyword evidence="9 23" id="KW-0418">Kinase</keyword>
<feature type="transmembrane region" description="Helical" evidence="19">
    <location>
        <begin position="215"/>
        <end position="235"/>
    </location>
</feature>
<evidence type="ECO:0000313" key="23">
    <source>
        <dbReference type="EMBL" id="TWU17216.1"/>
    </source>
</evidence>
<evidence type="ECO:0000256" key="15">
    <source>
        <dbReference type="ARBA" id="ARBA00068150"/>
    </source>
</evidence>
<dbReference type="CDD" id="cd16922">
    <property type="entry name" value="HATPase_EvgS-ArcB-TorS-like"/>
    <property type="match status" value="1"/>
</dbReference>
<name>A0A5C6C135_9BACT</name>
<dbReference type="PRINTS" id="PR00344">
    <property type="entry name" value="BCTRLSENSOR"/>
</dbReference>
<dbReference type="AlphaFoldDB" id="A0A5C6C135"/>
<evidence type="ECO:0000256" key="10">
    <source>
        <dbReference type="ARBA" id="ARBA00022840"/>
    </source>
</evidence>
<keyword evidence="24" id="KW-1185">Reference proteome</keyword>
<dbReference type="InterPro" id="IPR036890">
    <property type="entry name" value="HATPase_C_sf"/>
</dbReference>
<dbReference type="FunFam" id="1.10.287.130:FF:000002">
    <property type="entry name" value="Two-component osmosensing histidine kinase"/>
    <property type="match status" value="1"/>
</dbReference>
<dbReference type="Pfam" id="PF02518">
    <property type="entry name" value="HATPase_c"/>
    <property type="match status" value="1"/>
</dbReference>
<keyword evidence="4" id="KW-1003">Cell membrane</keyword>
<dbReference type="Pfam" id="PF01627">
    <property type="entry name" value="Hpt"/>
    <property type="match status" value="1"/>
</dbReference>
<evidence type="ECO:0000256" key="16">
    <source>
        <dbReference type="PROSITE-ProRule" id="PRU00110"/>
    </source>
</evidence>
<dbReference type="SUPFAM" id="SSF55874">
    <property type="entry name" value="ATPase domain of HSP90 chaperone/DNA topoisomerase II/histidine kinase"/>
    <property type="match status" value="1"/>
</dbReference>
<feature type="compositionally biased region" description="Low complexity" evidence="18">
    <location>
        <begin position="813"/>
        <end position="823"/>
    </location>
</feature>
<comment type="subcellular location">
    <subcellularLocation>
        <location evidence="2">Cell membrane</location>
        <topology evidence="2">Multi-pass membrane protein</topology>
    </subcellularLocation>
</comment>
<dbReference type="Pfam" id="PF00072">
    <property type="entry name" value="Response_reg"/>
    <property type="match status" value="2"/>
</dbReference>
<evidence type="ECO:0000256" key="5">
    <source>
        <dbReference type="ARBA" id="ARBA00022553"/>
    </source>
</evidence>
<evidence type="ECO:0000256" key="18">
    <source>
        <dbReference type="SAM" id="MobiDB-lite"/>
    </source>
</evidence>